<dbReference type="InterPro" id="IPR029369">
    <property type="entry name" value="HDNR"/>
</dbReference>
<name>A0A3B4YX90_9TELE</name>
<evidence type="ECO:0000256" key="1">
    <source>
        <dbReference type="SAM" id="MobiDB-lite"/>
    </source>
</evidence>
<protein>
    <submittedName>
        <fullName evidence="3">Testis expressed 36</fullName>
    </submittedName>
</protein>
<dbReference type="AlphaFoldDB" id="A0A3B4YX90"/>
<dbReference type="PANTHER" id="PTHR35440:SF1">
    <property type="entry name" value="TESTIS-EXPRESSED PROTEIN 36"/>
    <property type="match status" value="1"/>
</dbReference>
<dbReference type="Pfam" id="PF15115">
    <property type="entry name" value="HDNR"/>
    <property type="match status" value="1"/>
</dbReference>
<organism evidence="3">
    <name type="scientific">Stegastes partitus</name>
    <name type="common">bicolor damselfish</name>
    <dbReference type="NCBI Taxonomy" id="144197"/>
    <lineage>
        <taxon>Eukaryota</taxon>
        <taxon>Metazoa</taxon>
        <taxon>Chordata</taxon>
        <taxon>Craniata</taxon>
        <taxon>Vertebrata</taxon>
        <taxon>Euteleostomi</taxon>
        <taxon>Actinopterygii</taxon>
        <taxon>Neopterygii</taxon>
        <taxon>Teleostei</taxon>
        <taxon>Neoteleostei</taxon>
        <taxon>Acanthomorphata</taxon>
        <taxon>Ovalentaria</taxon>
        <taxon>Pomacentridae</taxon>
        <taxon>Stegastes</taxon>
    </lineage>
</organism>
<feature type="compositionally biased region" description="Polar residues" evidence="1">
    <location>
        <begin position="197"/>
        <end position="206"/>
    </location>
</feature>
<accession>A0A3B4YX90</accession>
<feature type="region of interest" description="Disordered" evidence="1">
    <location>
        <begin position="162"/>
        <end position="206"/>
    </location>
</feature>
<feature type="compositionally biased region" description="Basic and acidic residues" evidence="1">
    <location>
        <begin position="174"/>
        <end position="188"/>
    </location>
</feature>
<dbReference type="GeneTree" id="ENSGT00940000175884"/>
<evidence type="ECO:0000313" key="3">
    <source>
        <dbReference type="Ensembl" id="ENSSPAP00000001313.1"/>
    </source>
</evidence>
<dbReference type="Ensembl" id="ENSSPAT00000001338.1">
    <property type="protein sequence ID" value="ENSSPAP00000001313.1"/>
    <property type="gene ID" value="ENSSPAG00000001011.1"/>
</dbReference>
<reference evidence="3" key="1">
    <citation type="submission" date="2023-09" db="UniProtKB">
        <authorList>
            <consortium name="Ensembl"/>
        </authorList>
    </citation>
    <scope>IDENTIFICATION</scope>
</reference>
<feature type="domain" description="Domain of unknown function with conserved HDNR motif" evidence="2">
    <location>
        <begin position="40"/>
        <end position="140"/>
    </location>
</feature>
<proteinExistence type="predicted"/>
<evidence type="ECO:0000259" key="2">
    <source>
        <dbReference type="Pfam" id="PF15115"/>
    </source>
</evidence>
<sequence>MVKGGKRYSSMSNDGKWVRNSSLHYLSCNYECLDAVALQTSREYPFSAHDNKHALKDDISGAGLGLRKCLDDRSQHISHFCLCHVRANSSTEDRNLSVYRADFTGKAAVNVPTRARRFPRNHNQKSAEAALAQPGGQFMWFGQVDSDPSETLKVLAASNCEAPSKPQDIPTFKAQKESLREHSRERMQRRSHKEPILNTNFSLPGV</sequence>
<dbReference type="PANTHER" id="PTHR35440">
    <property type="entry name" value="TESTIS-EXPRESSED PROTEIN 36"/>
    <property type="match status" value="1"/>
</dbReference>